<name>A0A5M6IHY2_9PROT</name>
<accession>A0A5M6IHY2</accession>
<protein>
    <submittedName>
        <fullName evidence="1">IS630 family transposase</fullName>
    </submittedName>
</protein>
<evidence type="ECO:0000313" key="2">
    <source>
        <dbReference type="EMBL" id="KAA5607921.1"/>
    </source>
</evidence>
<evidence type="ECO:0000313" key="3">
    <source>
        <dbReference type="Proteomes" id="UP000325255"/>
    </source>
</evidence>
<proteinExistence type="predicted"/>
<dbReference type="EMBL" id="VWPK01000142">
    <property type="protein sequence ID" value="KAA5607886.1"/>
    <property type="molecule type" value="Genomic_DNA"/>
</dbReference>
<dbReference type="EMBL" id="VWPK01000132">
    <property type="protein sequence ID" value="KAA5607921.1"/>
    <property type="molecule type" value="Genomic_DNA"/>
</dbReference>
<sequence length="34" mass="3996">MKHLDMRSLAPAAQEERRRQVIGLRERGLTYAEI</sequence>
<dbReference type="Proteomes" id="UP000325255">
    <property type="component" value="Unassembled WGS sequence"/>
</dbReference>
<feature type="non-terminal residue" evidence="1">
    <location>
        <position position="34"/>
    </location>
</feature>
<comment type="caution">
    <text evidence="1">The sequence shown here is derived from an EMBL/GenBank/DDBJ whole genome shotgun (WGS) entry which is preliminary data.</text>
</comment>
<keyword evidence="3" id="KW-1185">Reference proteome</keyword>
<evidence type="ECO:0000313" key="1">
    <source>
        <dbReference type="EMBL" id="KAA5607886.1"/>
    </source>
</evidence>
<gene>
    <name evidence="2" type="ORF">F1189_31565</name>
    <name evidence="1" type="ORF">F1189_31695</name>
</gene>
<organism evidence="1 3">
    <name type="scientific">Rhodovastum atsumiense</name>
    <dbReference type="NCBI Taxonomy" id="504468"/>
    <lineage>
        <taxon>Bacteria</taxon>
        <taxon>Pseudomonadati</taxon>
        <taxon>Pseudomonadota</taxon>
        <taxon>Alphaproteobacteria</taxon>
        <taxon>Acetobacterales</taxon>
        <taxon>Acetobacteraceae</taxon>
        <taxon>Rhodovastum</taxon>
    </lineage>
</organism>
<reference evidence="1 3" key="1">
    <citation type="submission" date="2019-09" db="EMBL/GenBank/DDBJ databases">
        <title>Genome sequence of Rhodovastum atsumiense, a diverse member of the Acetobacteraceae family of non-sulfur purple photosynthetic bacteria.</title>
        <authorList>
            <person name="Meyer T."/>
            <person name="Kyndt J."/>
        </authorList>
    </citation>
    <scope>NUCLEOTIDE SEQUENCE [LARGE SCALE GENOMIC DNA]</scope>
    <source>
        <strain evidence="1 3">DSM 21279</strain>
    </source>
</reference>
<dbReference type="AlphaFoldDB" id="A0A5M6IHY2"/>